<accession>A0ABW2Q3K6</accession>
<keyword evidence="1" id="KW-0472">Membrane</keyword>
<dbReference type="Proteomes" id="UP001596455">
    <property type="component" value="Unassembled WGS sequence"/>
</dbReference>
<dbReference type="EMBL" id="JBHTCQ010000001">
    <property type="protein sequence ID" value="MFC7404066.1"/>
    <property type="molecule type" value="Genomic_DNA"/>
</dbReference>
<dbReference type="RefSeq" id="WP_382391110.1">
    <property type="nucleotide sequence ID" value="NZ_JBHTCQ010000001.1"/>
</dbReference>
<proteinExistence type="predicted"/>
<comment type="caution">
    <text evidence="2">The sequence shown here is derived from an EMBL/GenBank/DDBJ whole genome shotgun (WGS) entry which is preliminary data.</text>
</comment>
<name>A0ABW2Q3K6_9MICO</name>
<keyword evidence="1" id="KW-0812">Transmembrane</keyword>
<sequence length="197" mass="21249">MDPELVELLGRVLLIGVGALAVIGLLGVAATWYLVRRIRRSRRLRRGLDRGRLTVRSVAADDVGRQVARLRLQVQRSSAATERALAAAELRAAPVGAVVPVVEGLRQAGEQLDRELALAESEPDAELRSMWAGLLADKVTEHQRVSAALRRSLVDAAASAAPDQLGRAADHALIEVEALTTWSRTYRTGPFRPGQAA</sequence>
<feature type="transmembrane region" description="Helical" evidence="1">
    <location>
        <begin position="12"/>
        <end position="35"/>
    </location>
</feature>
<evidence type="ECO:0000313" key="2">
    <source>
        <dbReference type="EMBL" id="MFC7404066.1"/>
    </source>
</evidence>
<keyword evidence="1" id="KW-1133">Transmembrane helix</keyword>
<gene>
    <name evidence="2" type="ORF">ACFQQL_03010</name>
</gene>
<evidence type="ECO:0000256" key="1">
    <source>
        <dbReference type="SAM" id="Phobius"/>
    </source>
</evidence>
<reference evidence="3" key="1">
    <citation type="journal article" date="2019" name="Int. J. Syst. Evol. Microbiol.">
        <title>The Global Catalogue of Microorganisms (GCM) 10K type strain sequencing project: providing services to taxonomists for standard genome sequencing and annotation.</title>
        <authorList>
            <consortium name="The Broad Institute Genomics Platform"/>
            <consortium name="The Broad Institute Genome Sequencing Center for Infectious Disease"/>
            <person name="Wu L."/>
            <person name="Ma J."/>
        </authorList>
    </citation>
    <scope>NUCLEOTIDE SEQUENCE [LARGE SCALE GENOMIC DNA]</scope>
    <source>
        <strain evidence="3">JCM 1490</strain>
    </source>
</reference>
<keyword evidence="3" id="KW-1185">Reference proteome</keyword>
<evidence type="ECO:0000313" key="3">
    <source>
        <dbReference type="Proteomes" id="UP001596455"/>
    </source>
</evidence>
<organism evidence="2 3">
    <name type="scientific">Georgenia alba</name>
    <dbReference type="NCBI Taxonomy" id="2233858"/>
    <lineage>
        <taxon>Bacteria</taxon>
        <taxon>Bacillati</taxon>
        <taxon>Actinomycetota</taxon>
        <taxon>Actinomycetes</taxon>
        <taxon>Micrococcales</taxon>
        <taxon>Bogoriellaceae</taxon>
        <taxon>Georgenia</taxon>
    </lineage>
</organism>
<protein>
    <submittedName>
        <fullName evidence="2">Uncharacterized protein</fullName>
    </submittedName>
</protein>